<protein>
    <recommendedName>
        <fullName evidence="3">Amine oxidase</fullName>
    </recommendedName>
</protein>
<keyword evidence="2" id="KW-1185">Reference proteome</keyword>
<dbReference type="PANTHER" id="PTHR42923:SF17">
    <property type="entry name" value="AMINE OXIDASE DOMAIN-CONTAINING PROTEIN"/>
    <property type="match status" value="1"/>
</dbReference>
<evidence type="ECO:0008006" key="3">
    <source>
        <dbReference type="Google" id="ProtNLM"/>
    </source>
</evidence>
<dbReference type="GO" id="GO:0016491">
    <property type="term" value="F:oxidoreductase activity"/>
    <property type="evidence" value="ECO:0007669"/>
    <property type="project" value="TreeGrafter"/>
</dbReference>
<dbReference type="InterPro" id="IPR050464">
    <property type="entry name" value="Zeta_carotene_desat/Oxidored"/>
</dbReference>
<dbReference type="AlphaFoldDB" id="A0AAD3CLE6"/>
<reference evidence="1 2" key="1">
    <citation type="journal article" date="2021" name="Sci. Rep.">
        <title>The genome of the diatom Chaetoceros tenuissimus carries an ancient integrated fragment of an extant virus.</title>
        <authorList>
            <person name="Hongo Y."/>
            <person name="Kimura K."/>
            <person name="Takaki Y."/>
            <person name="Yoshida Y."/>
            <person name="Baba S."/>
            <person name="Kobayashi G."/>
            <person name="Nagasaki K."/>
            <person name="Hano T."/>
            <person name="Tomaru Y."/>
        </authorList>
    </citation>
    <scope>NUCLEOTIDE SEQUENCE [LARGE SCALE GENOMIC DNA]</scope>
    <source>
        <strain evidence="1 2">NIES-3715</strain>
    </source>
</reference>
<accession>A0AAD3CLE6</accession>
<dbReference type="Gene3D" id="3.50.50.60">
    <property type="entry name" value="FAD/NAD(P)-binding domain"/>
    <property type="match status" value="1"/>
</dbReference>
<proteinExistence type="predicted"/>
<dbReference type="EMBL" id="BLLK01000026">
    <property type="protein sequence ID" value="GFH48068.1"/>
    <property type="molecule type" value="Genomic_DNA"/>
</dbReference>
<sequence length="156" mass="17352">MSSTVDKKVAIIGGGVSGLACAWHLHINSKTEVHIFEAEDRLGGHAHTINIQPKNSTNGESVDVDVGFMVFNDSNYPNMTQWFKELGIESELTDMSLSVSLDNGHMEWASTDLSGLLANKSQILRPSFHRFVKDMVRFNKEAGKILLLPLDDPRRQ</sequence>
<dbReference type="PANTHER" id="PTHR42923">
    <property type="entry name" value="PROTOPORPHYRINOGEN OXIDASE"/>
    <property type="match status" value="1"/>
</dbReference>
<evidence type="ECO:0000313" key="1">
    <source>
        <dbReference type="EMBL" id="GFH48068.1"/>
    </source>
</evidence>
<dbReference type="SUPFAM" id="SSF51905">
    <property type="entry name" value="FAD/NAD(P)-binding domain"/>
    <property type="match status" value="1"/>
</dbReference>
<comment type="caution">
    <text evidence="1">The sequence shown here is derived from an EMBL/GenBank/DDBJ whole genome shotgun (WGS) entry which is preliminary data.</text>
</comment>
<gene>
    <name evidence="1" type="ORF">CTEN210_04544</name>
</gene>
<dbReference type="Proteomes" id="UP001054902">
    <property type="component" value="Unassembled WGS sequence"/>
</dbReference>
<dbReference type="PRINTS" id="PR00419">
    <property type="entry name" value="ADXRDTASE"/>
</dbReference>
<dbReference type="InterPro" id="IPR036188">
    <property type="entry name" value="FAD/NAD-bd_sf"/>
</dbReference>
<evidence type="ECO:0000313" key="2">
    <source>
        <dbReference type="Proteomes" id="UP001054902"/>
    </source>
</evidence>
<dbReference type="Pfam" id="PF13450">
    <property type="entry name" value="NAD_binding_8"/>
    <property type="match status" value="1"/>
</dbReference>
<name>A0AAD3CLE6_9STRA</name>
<dbReference type="PROSITE" id="PS51257">
    <property type="entry name" value="PROKAR_LIPOPROTEIN"/>
    <property type="match status" value="1"/>
</dbReference>
<organism evidence="1 2">
    <name type="scientific">Chaetoceros tenuissimus</name>
    <dbReference type="NCBI Taxonomy" id="426638"/>
    <lineage>
        <taxon>Eukaryota</taxon>
        <taxon>Sar</taxon>
        <taxon>Stramenopiles</taxon>
        <taxon>Ochrophyta</taxon>
        <taxon>Bacillariophyta</taxon>
        <taxon>Coscinodiscophyceae</taxon>
        <taxon>Chaetocerotophycidae</taxon>
        <taxon>Chaetocerotales</taxon>
        <taxon>Chaetocerotaceae</taxon>
        <taxon>Chaetoceros</taxon>
    </lineage>
</organism>
<feature type="non-terminal residue" evidence="1">
    <location>
        <position position="156"/>
    </location>
</feature>